<evidence type="ECO:0000256" key="2">
    <source>
        <dbReference type="ARBA" id="ARBA00022475"/>
    </source>
</evidence>
<evidence type="ECO:0000313" key="9">
    <source>
        <dbReference type="EMBL" id="SUA20092.1"/>
    </source>
</evidence>
<evidence type="ECO:0000256" key="7">
    <source>
        <dbReference type="ARBA" id="ARBA00038481"/>
    </source>
</evidence>
<feature type="domain" description="Sulfatase N-terminal" evidence="8">
    <location>
        <begin position="4"/>
        <end position="236"/>
    </location>
</feature>
<comment type="similarity">
    <text evidence="7">Belongs to the phosphoethanolamine transferase family.</text>
</comment>
<dbReference type="Pfam" id="PF00884">
    <property type="entry name" value="Sulfatase"/>
    <property type="match status" value="1"/>
</dbReference>
<proteinExistence type="inferred from homology"/>
<accession>A0A378VUP1</accession>
<evidence type="ECO:0000259" key="8">
    <source>
        <dbReference type="Pfam" id="PF00884"/>
    </source>
</evidence>
<dbReference type="EMBL" id="UGRI01000001">
    <property type="protein sequence ID" value="SUA20092.1"/>
    <property type="molecule type" value="Genomic_DNA"/>
</dbReference>
<dbReference type="Gene3D" id="3.40.720.10">
    <property type="entry name" value="Alkaline Phosphatase, subunit A"/>
    <property type="match status" value="1"/>
</dbReference>
<dbReference type="PANTHER" id="PTHR30443:SF4">
    <property type="entry name" value="PHOSPHOETHANOLAMINE TRANSFERASE OPGE-RELATED"/>
    <property type="match status" value="1"/>
</dbReference>
<evidence type="ECO:0000256" key="6">
    <source>
        <dbReference type="ARBA" id="ARBA00023136"/>
    </source>
</evidence>
<dbReference type="EC" id="2.7.-.-" evidence="9"/>
<dbReference type="GO" id="GO:0005886">
    <property type="term" value="C:plasma membrane"/>
    <property type="evidence" value="ECO:0007669"/>
    <property type="project" value="UniProtKB-SubCell"/>
</dbReference>
<dbReference type="InterPro" id="IPR000917">
    <property type="entry name" value="Sulfatase_N"/>
</dbReference>
<protein>
    <submittedName>
        <fullName evidence="9">Division cell wall protein</fullName>
        <ecNumber evidence="9">2.7.-.-</ecNumber>
    </submittedName>
</protein>
<keyword evidence="4" id="KW-0812">Transmembrane</keyword>
<dbReference type="InterPro" id="IPR017850">
    <property type="entry name" value="Alkaline_phosphatase_core_sf"/>
</dbReference>
<dbReference type="PANTHER" id="PTHR30443">
    <property type="entry name" value="INNER MEMBRANE PROTEIN"/>
    <property type="match status" value="1"/>
</dbReference>
<keyword evidence="2" id="KW-1003">Cell membrane</keyword>
<dbReference type="InterPro" id="IPR040423">
    <property type="entry name" value="PEA_transferase"/>
</dbReference>
<dbReference type="GO" id="GO:0009244">
    <property type="term" value="P:lipopolysaccharide core region biosynthetic process"/>
    <property type="evidence" value="ECO:0007669"/>
    <property type="project" value="TreeGrafter"/>
</dbReference>
<sequence>MSRTKGLLINGYQSTAHATNLSLPQTLGLPGEPNNNIVSLAKQAGFRTAWLSNQGMLGHFANEISTYALRSDYPWFTQRGDYGKSAGLSDRLLLPAFKRVLTGNAGTKPRLIVMHLMGSHSDFCTRLDKDARRFQYQTEKISCYVSTIAQTDKFLEDTVKILNENKESWSLVYFSDHGLMHVGKGGERTLTHGEWKRQSYGVPLVKISSDDTRREMIKVRRSAFNFLRGFGSWTGIETDELPDDSYDFGGMSPMCRAKAITLPLSTDSPTTPRRGMREKANRLKIRLKMIRTEKMPNENGKIICVLPQQNRR</sequence>
<evidence type="ECO:0000256" key="4">
    <source>
        <dbReference type="ARBA" id="ARBA00022692"/>
    </source>
</evidence>
<evidence type="ECO:0000256" key="5">
    <source>
        <dbReference type="ARBA" id="ARBA00022989"/>
    </source>
</evidence>
<reference evidence="9" key="1">
    <citation type="submission" date="2018-06" db="EMBL/GenBank/DDBJ databases">
        <authorList>
            <consortium name="Pathogen Informatics"/>
            <person name="Doyle S."/>
        </authorList>
    </citation>
    <scope>NUCLEOTIDE SEQUENCE [LARGE SCALE GENOMIC DNA]</scope>
    <source>
        <strain evidence="9">NCTC11421</strain>
    </source>
</reference>
<evidence type="ECO:0000256" key="1">
    <source>
        <dbReference type="ARBA" id="ARBA00004651"/>
    </source>
</evidence>
<keyword evidence="6" id="KW-0472">Membrane</keyword>
<dbReference type="GO" id="GO:0016776">
    <property type="term" value="F:phosphotransferase activity, phosphate group as acceptor"/>
    <property type="evidence" value="ECO:0007669"/>
    <property type="project" value="TreeGrafter"/>
</dbReference>
<organism evidence="9">
    <name type="scientific">Neisseria gonorrhoeae</name>
    <dbReference type="NCBI Taxonomy" id="485"/>
    <lineage>
        <taxon>Bacteria</taxon>
        <taxon>Pseudomonadati</taxon>
        <taxon>Pseudomonadota</taxon>
        <taxon>Betaproteobacteria</taxon>
        <taxon>Neisseriales</taxon>
        <taxon>Neisseriaceae</taxon>
        <taxon>Neisseria</taxon>
    </lineage>
</organism>
<evidence type="ECO:0000256" key="3">
    <source>
        <dbReference type="ARBA" id="ARBA00022679"/>
    </source>
</evidence>
<keyword evidence="3 9" id="KW-0808">Transferase</keyword>
<name>A0A378VUP1_NEIGO</name>
<comment type="subcellular location">
    <subcellularLocation>
        <location evidence="1">Cell membrane</location>
        <topology evidence="1">Multi-pass membrane protein</topology>
    </subcellularLocation>
</comment>
<keyword evidence="5" id="KW-1133">Transmembrane helix</keyword>
<dbReference type="SUPFAM" id="SSF53649">
    <property type="entry name" value="Alkaline phosphatase-like"/>
    <property type="match status" value="1"/>
</dbReference>
<dbReference type="InterPro" id="IPR058130">
    <property type="entry name" value="PEA_transf_C"/>
</dbReference>
<gene>
    <name evidence="9" type="primary">dca_2</name>
    <name evidence="9" type="ORF">NCTC11421_00172</name>
</gene>
<dbReference type="AlphaFoldDB" id="A0A378VUP1"/>
<dbReference type="CDD" id="cd16017">
    <property type="entry name" value="LptA"/>
    <property type="match status" value="1"/>
</dbReference>